<comment type="caution">
    <text evidence="11">The sequence shown here is derived from an EMBL/GenBank/DDBJ whole genome shotgun (WGS) entry which is preliminary data.</text>
</comment>
<dbReference type="AlphaFoldDB" id="A0A0P7U0G3"/>
<dbReference type="PANTHER" id="PTHR24208:SF105">
    <property type="entry name" value="DLIM1"/>
    <property type="match status" value="1"/>
</dbReference>
<dbReference type="SUPFAM" id="SSF57716">
    <property type="entry name" value="Glucocorticoid receptor-like (DNA-binding domain)"/>
    <property type="match status" value="1"/>
</dbReference>
<dbReference type="GO" id="GO:0000977">
    <property type="term" value="F:RNA polymerase II transcription regulatory region sequence-specific DNA binding"/>
    <property type="evidence" value="ECO:0007669"/>
    <property type="project" value="TreeGrafter"/>
</dbReference>
<protein>
    <recommendedName>
        <fullName evidence="10">LIM zinc-binding domain-containing protein</fullName>
    </recommendedName>
</protein>
<dbReference type="Pfam" id="PF00412">
    <property type="entry name" value="LIM"/>
    <property type="match status" value="1"/>
</dbReference>
<evidence type="ECO:0000256" key="3">
    <source>
        <dbReference type="ARBA" id="ARBA00022737"/>
    </source>
</evidence>
<organism evidence="11 12">
    <name type="scientific">Scleropages formosus</name>
    <name type="common">Asian bonytongue</name>
    <name type="synonym">Osteoglossum formosum</name>
    <dbReference type="NCBI Taxonomy" id="113540"/>
    <lineage>
        <taxon>Eukaryota</taxon>
        <taxon>Metazoa</taxon>
        <taxon>Chordata</taxon>
        <taxon>Craniata</taxon>
        <taxon>Vertebrata</taxon>
        <taxon>Euteleostomi</taxon>
        <taxon>Actinopterygii</taxon>
        <taxon>Neopterygii</taxon>
        <taxon>Teleostei</taxon>
        <taxon>Osteoglossocephala</taxon>
        <taxon>Osteoglossomorpha</taxon>
        <taxon>Osteoglossiformes</taxon>
        <taxon>Osteoglossidae</taxon>
        <taxon>Scleropages</taxon>
    </lineage>
</organism>
<evidence type="ECO:0000256" key="1">
    <source>
        <dbReference type="ARBA" id="ARBA00004123"/>
    </source>
</evidence>
<evidence type="ECO:0000313" key="11">
    <source>
        <dbReference type="EMBL" id="KPP60023.1"/>
    </source>
</evidence>
<evidence type="ECO:0000256" key="6">
    <source>
        <dbReference type="ARBA" id="ARBA00023125"/>
    </source>
</evidence>
<dbReference type="PROSITE" id="PS00478">
    <property type="entry name" value="LIM_DOMAIN_1"/>
    <property type="match status" value="1"/>
</dbReference>
<dbReference type="FunFam" id="2.10.110.10:FF:000120">
    <property type="entry name" value="Insulin gene enhancer protein ISL-2"/>
    <property type="match status" value="1"/>
</dbReference>
<keyword evidence="2 9" id="KW-0479">Metal-binding</keyword>
<keyword evidence="3" id="KW-0677">Repeat</keyword>
<gene>
    <name evidence="11" type="ORF">Z043_122007</name>
</gene>
<keyword evidence="5 9" id="KW-0440">LIM domain</keyword>
<evidence type="ECO:0000259" key="10">
    <source>
        <dbReference type="PROSITE" id="PS50023"/>
    </source>
</evidence>
<keyword evidence="6" id="KW-0238">DNA-binding</keyword>
<dbReference type="PROSITE" id="PS50023">
    <property type="entry name" value="LIM_DOMAIN_2"/>
    <property type="match status" value="1"/>
</dbReference>
<evidence type="ECO:0000256" key="7">
    <source>
        <dbReference type="ARBA" id="ARBA00023155"/>
    </source>
</evidence>
<keyword evidence="4 9" id="KW-0862">Zinc</keyword>
<dbReference type="Proteomes" id="UP000034805">
    <property type="component" value="Unassembled WGS sequence"/>
</dbReference>
<dbReference type="CDD" id="cd09367">
    <property type="entry name" value="LIM1_Lhx1_Lhx5"/>
    <property type="match status" value="1"/>
</dbReference>
<evidence type="ECO:0000256" key="4">
    <source>
        <dbReference type="ARBA" id="ARBA00022833"/>
    </source>
</evidence>
<dbReference type="GO" id="GO:0005634">
    <property type="term" value="C:nucleus"/>
    <property type="evidence" value="ECO:0007669"/>
    <property type="project" value="UniProtKB-SubCell"/>
</dbReference>
<keyword evidence="7" id="KW-0371">Homeobox</keyword>
<dbReference type="PANTHER" id="PTHR24208">
    <property type="entry name" value="LIM/HOMEOBOX PROTEIN LHX"/>
    <property type="match status" value="1"/>
</dbReference>
<evidence type="ECO:0000256" key="2">
    <source>
        <dbReference type="ARBA" id="ARBA00022723"/>
    </source>
</evidence>
<accession>A0A0P7U0G3</accession>
<dbReference type="InterPro" id="IPR001781">
    <property type="entry name" value="Znf_LIM"/>
</dbReference>
<dbReference type="InterPro" id="IPR050453">
    <property type="entry name" value="LIM_Homeobox_TF"/>
</dbReference>
<dbReference type="SMART" id="SM00132">
    <property type="entry name" value="LIM"/>
    <property type="match status" value="1"/>
</dbReference>
<dbReference type="Gene3D" id="2.10.110.10">
    <property type="entry name" value="Cysteine Rich Protein"/>
    <property type="match status" value="1"/>
</dbReference>
<dbReference type="GO" id="GO:0030182">
    <property type="term" value="P:neuron differentiation"/>
    <property type="evidence" value="ECO:0007669"/>
    <property type="project" value="TreeGrafter"/>
</dbReference>
<proteinExistence type="predicted"/>
<evidence type="ECO:0000256" key="8">
    <source>
        <dbReference type="ARBA" id="ARBA00023242"/>
    </source>
</evidence>
<feature type="domain" description="LIM zinc-binding" evidence="10">
    <location>
        <begin position="2"/>
        <end position="56"/>
    </location>
</feature>
<feature type="non-terminal residue" evidence="11">
    <location>
        <position position="56"/>
    </location>
</feature>
<comment type="subcellular location">
    <subcellularLocation>
        <location evidence="1">Nucleus</location>
    </subcellularLocation>
</comment>
<dbReference type="EMBL" id="JARO02011256">
    <property type="protein sequence ID" value="KPP60023.1"/>
    <property type="molecule type" value="Genomic_DNA"/>
</dbReference>
<name>A0A0P7U0G3_SCLFO</name>
<dbReference type="GO" id="GO:0000981">
    <property type="term" value="F:DNA-binding transcription factor activity, RNA polymerase II-specific"/>
    <property type="evidence" value="ECO:0007669"/>
    <property type="project" value="TreeGrafter"/>
</dbReference>
<evidence type="ECO:0000313" key="12">
    <source>
        <dbReference type="Proteomes" id="UP000034805"/>
    </source>
</evidence>
<evidence type="ECO:0000256" key="9">
    <source>
        <dbReference type="PROSITE-ProRule" id="PRU00125"/>
    </source>
</evidence>
<reference evidence="11 12" key="1">
    <citation type="submission" date="2015-08" db="EMBL/GenBank/DDBJ databases">
        <title>The genome of the Asian arowana (Scleropages formosus).</title>
        <authorList>
            <person name="Tan M.H."/>
            <person name="Gan H.M."/>
            <person name="Croft L.J."/>
            <person name="Austin C.M."/>
        </authorList>
    </citation>
    <scope>NUCLEOTIDE SEQUENCE [LARGE SCALE GENOMIC DNA]</scope>
    <source>
        <strain evidence="11">Aro1</strain>
    </source>
</reference>
<evidence type="ECO:0000256" key="5">
    <source>
        <dbReference type="ARBA" id="ARBA00023038"/>
    </source>
</evidence>
<keyword evidence="8" id="KW-0539">Nucleus</keyword>
<dbReference type="InterPro" id="IPR049618">
    <property type="entry name" value="Lhx1/5_LIM1"/>
</dbReference>
<dbReference type="GO" id="GO:0008270">
    <property type="term" value="F:zinc ion binding"/>
    <property type="evidence" value="ECO:0007669"/>
    <property type="project" value="InterPro"/>
</dbReference>
<sequence>MVHCAGCERPILDRFLLNVLDRAWHVKCVQCCECKCNLTEKCFSREGKLYCKNDFF</sequence>